<evidence type="ECO:0000256" key="4">
    <source>
        <dbReference type="ARBA" id="ARBA00023005"/>
    </source>
</evidence>
<reference evidence="9" key="1">
    <citation type="submission" date="2009-12" db="EMBL/GenBank/DDBJ databases">
        <title>The Genome Sequence of Anolis carolinensis (Green Anole Lizard).</title>
        <authorList>
            <consortium name="The Genome Sequencing Platform"/>
            <person name="Di Palma F."/>
            <person name="Alfoldi J."/>
            <person name="Heiman D."/>
            <person name="Young S."/>
            <person name="Grabherr M."/>
            <person name="Johnson J."/>
            <person name="Lander E.S."/>
            <person name="Lindblad-Toh K."/>
        </authorList>
    </citation>
    <scope>NUCLEOTIDE SEQUENCE [LARGE SCALE GENOMIC DNA]</scope>
    <source>
        <strain evidence="9">JBL SC #1</strain>
    </source>
</reference>
<protein>
    <recommendedName>
        <fullName evidence="11">UPAR/Ly6 domain-containing protein</fullName>
    </recommendedName>
</protein>
<dbReference type="Pfam" id="PF02988">
    <property type="entry name" value="PLA2_inh"/>
    <property type="match status" value="1"/>
</dbReference>
<accession>H9G8Z5</accession>
<feature type="domain" description="UPAR/Ly6" evidence="7">
    <location>
        <begin position="116"/>
        <end position="173"/>
    </location>
</feature>
<evidence type="ECO:0000313" key="9">
    <source>
        <dbReference type="Ensembl" id="ENSACAP00000004291.3"/>
    </source>
</evidence>
<reference evidence="9" key="2">
    <citation type="submission" date="2025-08" db="UniProtKB">
        <authorList>
            <consortium name="Ensembl"/>
        </authorList>
    </citation>
    <scope>IDENTIFICATION</scope>
</reference>
<dbReference type="SUPFAM" id="SSF57302">
    <property type="entry name" value="Snake toxin-like"/>
    <property type="match status" value="2"/>
</dbReference>
<evidence type="ECO:0000259" key="7">
    <source>
        <dbReference type="Pfam" id="PF00021"/>
    </source>
</evidence>
<evidence type="ECO:0000256" key="1">
    <source>
        <dbReference type="ARBA" id="ARBA00004613"/>
    </source>
</evidence>
<dbReference type="InterPro" id="IPR045860">
    <property type="entry name" value="Snake_toxin-like_sf"/>
</dbReference>
<evidence type="ECO:0000256" key="5">
    <source>
        <dbReference type="ARBA" id="ARBA00023157"/>
    </source>
</evidence>
<reference evidence="9" key="3">
    <citation type="submission" date="2025-09" db="UniProtKB">
        <authorList>
            <consortium name="Ensembl"/>
        </authorList>
    </citation>
    <scope>IDENTIFICATION</scope>
</reference>
<evidence type="ECO:0008006" key="11">
    <source>
        <dbReference type="Google" id="ProtNLM"/>
    </source>
</evidence>
<evidence type="ECO:0000256" key="3">
    <source>
        <dbReference type="ARBA" id="ARBA00022525"/>
    </source>
</evidence>
<keyword evidence="10" id="KW-1185">Reference proteome</keyword>
<dbReference type="RefSeq" id="XP_016850274.1">
    <property type="nucleotide sequence ID" value="XM_016994785.2"/>
</dbReference>
<evidence type="ECO:0000256" key="6">
    <source>
        <dbReference type="SAM" id="SignalP"/>
    </source>
</evidence>
<organism evidence="9 10">
    <name type="scientific">Anolis carolinensis</name>
    <name type="common">Green anole</name>
    <name type="synonym">American chameleon</name>
    <dbReference type="NCBI Taxonomy" id="28377"/>
    <lineage>
        <taxon>Eukaryota</taxon>
        <taxon>Metazoa</taxon>
        <taxon>Chordata</taxon>
        <taxon>Craniata</taxon>
        <taxon>Vertebrata</taxon>
        <taxon>Euteleostomi</taxon>
        <taxon>Lepidosauria</taxon>
        <taxon>Squamata</taxon>
        <taxon>Bifurcata</taxon>
        <taxon>Unidentata</taxon>
        <taxon>Episquamata</taxon>
        <taxon>Toxicofera</taxon>
        <taxon>Iguania</taxon>
        <taxon>Dactyloidae</taxon>
        <taxon>Anolis</taxon>
    </lineage>
</organism>
<dbReference type="GeneTree" id="ENSGT00940000164395"/>
<keyword evidence="4" id="KW-0593">Phospholipase A2 inhibitor</keyword>
<dbReference type="OrthoDB" id="5945173at2759"/>
<dbReference type="CDD" id="cd23588">
    <property type="entry name" value="TFP_LU_ECD_PLIG"/>
    <property type="match status" value="1"/>
</dbReference>
<dbReference type="PANTHER" id="PTHR20914:SF30">
    <property type="entry name" value="LY6_PLAUR DOMAIN CONTAINING 9"/>
    <property type="match status" value="1"/>
</dbReference>
<dbReference type="Gene3D" id="2.10.60.10">
    <property type="entry name" value="CD59"/>
    <property type="match status" value="2"/>
</dbReference>
<keyword evidence="5" id="KW-1015">Disulfide bond</keyword>
<dbReference type="RefSeq" id="XP_003222873.1">
    <property type="nucleotide sequence ID" value="XM_003222825.4"/>
</dbReference>
<feature type="chain" id="PRO_5003620358" description="UPAR/Ly6 domain-containing protein" evidence="6">
    <location>
        <begin position="18"/>
        <end position="215"/>
    </location>
</feature>
<dbReference type="RefSeq" id="XP_062818448.1">
    <property type="nucleotide sequence ID" value="XM_062962378.1"/>
</dbReference>
<keyword evidence="6" id="KW-0732">Signal</keyword>
<dbReference type="InterPro" id="IPR016054">
    <property type="entry name" value="LY6_UPA_recep-like"/>
</dbReference>
<keyword evidence="3" id="KW-0964">Secreted</keyword>
<dbReference type="Bgee" id="ENSACAG00000004431">
    <property type="expression patterns" value="Expressed in adrenal gland and 11 other cell types or tissues"/>
</dbReference>
<sequence length="215" mass="23230">MKILLVLFLCTLLPTLGAFLECETCFATSSNCTGGRELCEDGENTCAIGITEKSQGGKIEFTVEKGCHSSENCTSRWILVTFGQGEFIRKGANCCMEENCSAAFSHLPPVNTTANGKRCPACYSLSKPCPPAVVNCTGSENYCLDLTTYTLHTEKRIYLKGCTTESTCAGLQNGMWNIVDTDDKKVDCRPASQSSASSGSLLFSIFGFLLFIVLL</sequence>
<gene>
    <name evidence="9" type="primary">LOC100553581</name>
</gene>
<evidence type="ECO:0000256" key="2">
    <source>
        <dbReference type="ARBA" id="ARBA00006570"/>
    </source>
</evidence>
<dbReference type="GeneID" id="100553581"/>
<feature type="signal peptide" evidence="6">
    <location>
        <begin position="1"/>
        <end position="17"/>
    </location>
</feature>
<dbReference type="PANTHER" id="PTHR20914">
    <property type="entry name" value="LY6/PLAUR DOMAIN-CONTAINING PROTEIN 8"/>
    <property type="match status" value="1"/>
</dbReference>
<evidence type="ECO:0000259" key="8">
    <source>
        <dbReference type="Pfam" id="PF02988"/>
    </source>
</evidence>
<dbReference type="KEGG" id="acs:100553581"/>
<dbReference type="HOGENOM" id="CLU_094248_0_0_1"/>
<feature type="domain" description="Phospholipase A2 inhibitor N-terminal" evidence="8">
    <location>
        <begin position="21"/>
        <end position="101"/>
    </location>
</feature>
<dbReference type="GO" id="GO:0019834">
    <property type="term" value="F:phospholipase A2 inhibitor activity"/>
    <property type="evidence" value="ECO:0007669"/>
    <property type="project" value="UniProtKB-KW"/>
</dbReference>
<dbReference type="InterPro" id="IPR004126">
    <property type="entry name" value="PLipase_A2_inh_N"/>
</dbReference>
<dbReference type="Proteomes" id="UP000001646">
    <property type="component" value="Unplaced"/>
</dbReference>
<comment type="subcellular location">
    <subcellularLocation>
        <location evidence="1">Secreted</location>
    </subcellularLocation>
</comment>
<dbReference type="AlphaFoldDB" id="H9G8Z5"/>
<dbReference type="CDD" id="cd23572">
    <property type="entry name" value="TFP_LU_ECD_PINLYP_rpt2"/>
    <property type="match status" value="1"/>
</dbReference>
<dbReference type="InterPro" id="IPR050918">
    <property type="entry name" value="CNF-like_PLA2_Inhibitor"/>
</dbReference>
<dbReference type="Pfam" id="PF00021">
    <property type="entry name" value="UPAR_LY6"/>
    <property type="match status" value="1"/>
</dbReference>
<proteinExistence type="inferred from homology"/>
<comment type="similarity">
    <text evidence="2">Belongs to the CNF-like-inhibitor family.</text>
</comment>
<dbReference type="InParanoid" id="H9G8Z5"/>
<dbReference type="RefSeq" id="XP_062818449.1">
    <property type="nucleotide sequence ID" value="XM_062962379.1"/>
</dbReference>
<evidence type="ECO:0000313" key="10">
    <source>
        <dbReference type="Proteomes" id="UP000001646"/>
    </source>
</evidence>
<name>H9G8Z5_ANOCA</name>
<dbReference type="Ensembl" id="ENSACAT00000004391.4">
    <property type="protein sequence ID" value="ENSACAP00000004291.3"/>
    <property type="gene ID" value="ENSACAG00000004431.4"/>
</dbReference>
<dbReference type="GO" id="GO:0005576">
    <property type="term" value="C:extracellular region"/>
    <property type="evidence" value="ECO:0007669"/>
    <property type="project" value="UniProtKB-SubCell"/>
</dbReference>